<dbReference type="EMBL" id="BK016059">
    <property type="protein sequence ID" value="DAF91675.1"/>
    <property type="molecule type" value="Genomic_DNA"/>
</dbReference>
<accession>A0A8S5UB77</accession>
<name>A0A8S5UB77_9CAUD</name>
<organism evidence="1">
    <name type="scientific">Siphoviridae sp. ct8Cp41</name>
    <dbReference type="NCBI Taxonomy" id="2825358"/>
    <lineage>
        <taxon>Viruses</taxon>
        <taxon>Duplodnaviria</taxon>
        <taxon>Heunggongvirae</taxon>
        <taxon>Uroviricota</taxon>
        <taxon>Caudoviricetes</taxon>
    </lineage>
</organism>
<reference evidence="1" key="1">
    <citation type="journal article" date="2021" name="Proc. Natl. Acad. Sci. U.S.A.">
        <title>A Catalog of Tens of Thousands of Viruses from Human Metagenomes Reveals Hidden Associations with Chronic Diseases.</title>
        <authorList>
            <person name="Tisza M.J."/>
            <person name="Buck C.B."/>
        </authorList>
    </citation>
    <scope>NUCLEOTIDE SEQUENCE</scope>
    <source>
        <strain evidence="1">Ct8Cp41</strain>
    </source>
</reference>
<evidence type="ECO:0000313" key="1">
    <source>
        <dbReference type="EMBL" id="DAF91675.1"/>
    </source>
</evidence>
<sequence length="60" mass="6799">MRLKPQNANDSQILVKGRKAVDFQRFDEGSNPSFSAKQKTVEFQGFPLILNGFLLFLVVL</sequence>
<protein>
    <submittedName>
        <fullName evidence="1">Uncharacterized protein</fullName>
    </submittedName>
</protein>
<proteinExistence type="predicted"/>